<feature type="region of interest" description="Disordered" evidence="1">
    <location>
        <begin position="68"/>
        <end position="104"/>
    </location>
</feature>
<dbReference type="EMBL" id="HACG01006270">
    <property type="protein sequence ID" value="CEK53135.1"/>
    <property type="molecule type" value="Transcribed_RNA"/>
</dbReference>
<reference evidence="2" key="1">
    <citation type="submission" date="2014-12" db="EMBL/GenBank/DDBJ databases">
        <title>Insight into the proteome of Arion vulgaris.</title>
        <authorList>
            <person name="Aradska J."/>
            <person name="Bulat T."/>
            <person name="Smidak R."/>
            <person name="Sarate P."/>
            <person name="Gangsoo J."/>
            <person name="Sialana F."/>
            <person name="Bilban M."/>
            <person name="Lubec G."/>
        </authorList>
    </citation>
    <scope>NUCLEOTIDE SEQUENCE</scope>
    <source>
        <tissue evidence="2">Skin</tissue>
    </source>
</reference>
<feature type="region of interest" description="Disordered" evidence="1">
    <location>
        <begin position="1"/>
        <end position="35"/>
    </location>
</feature>
<evidence type="ECO:0000313" key="2">
    <source>
        <dbReference type="EMBL" id="CEK53135.1"/>
    </source>
</evidence>
<name>A0A0B6YCB5_9EUPU</name>
<feature type="non-terminal residue" evidence="2">
    <location>
        <position position="104"/>
    </location>
</feature>
<evidence type="ECO:0000256" key="1">
    <source>
        <dbReference type="SAM" id="MobiDB-lite"/>
    </source>
</evidence>
<sequence>VGVSHHLSPPVSEVASISPVSAPSSRSLGGTHWESSFPHAANIESALREHDSFNRFVSRGSQSAVCEQSENRLGLTPNSSGDSIGQVFANGYVPSDDELENEVD</sequence>
<feature type="compositionally biased region" description="Low complexity" evidence="1">
    <location>
        <begin position="8"/>
        <end position="27"/>
    </location>
</feature>
<feature type="non-terminal residue" evidence="2">
    <location>
        <position position="1"/>
    </location>
</feature>
<protein>
    <submittedName>
        <fullName evidence="2">Uncharacterized protein</fullName>
    </submittedName>
</protein>
<proteinExistence type="predicted"/>
<dbReference type="AlphaFoldDB" id="A0A0B6YCB5"/>
<accession>A0A0B6YCB5</accession>
<feature type="compositionally biased region" description="Acidic residues" evidence="1">
    <location>
        <begin position="95"/>
        <end position="104"/>
    </location>
</feature>
<gene>
    <name evidence="2" type="primary">ORF19204</name>
</gene>
<organism evidence="2">
    <name type="scientific">Arion vulgaris</name>
    <dbReference type="NCBI Taxonomy" id="1028688"/>
    <lineage>
        <taxon>Eukaryota</taxon>
        <taxon>Metazoa</taxon>
        <taxon>Spiralia</taxon>
        <taxon>Lophotrochozoa</taxon>
        <taxon>Mollusca</taxon>
        <taxon>Gastropoda</taxon>
        <taxon>Heterobranchia</taxon>
        <taxon>Euthyneura</taxon>
        <taxon>Panpulmonata</taxon>
        <taxon>Eupulmonata</taxon>
        <taxon>Stylommatophora</taxon>
        <taxon>Helicina</taxon>
        <taxon>Arionoidea</taxon>
        <taxon>Arionidae</taxon>
        <taxon>Arion</taxon>
    </lineage>
</organism>